<dbReference type="Pfam" id="PF08543">
    <property type="entry name" value="Phos_pyr_kin"/>
    <property type="match status" value="1"/>
</dbReference>
<evidence type="ECO:0000256" key="10">
    <source>
        <dbReference type="ARBA" id="ARBA00022840"/>
    </source>
</evidence>
<comment type="catalytic activity">
    <reaction evidence="14">
        <text>pyridoxine + ATP = pyridoxine 5'-phosphate + ADP + H(+)</text>
        <dbReference type="Rhea" id="RHEA:25108"/>
        <dbReference type="ChEBI" id="CHEBI:15378"/>
        <dbReference type="ChEBI" id="CHEBI:16709"/>
        <dbReference type="ChEBI" id="CHEBI:30616"/>
        <dbReference type="ChEBI" id="CHEBI:58589"/>
        <dbReference type="ChEBI" id="CHEBI:456216"/>
        <dbReference type="EC" id="2.7.1.35"/>
    </reaction>
    <physiologicalReaction direction="left-to-right" evidence="14">
        <dbReference type="Rhea" id="RHEA:25109"/>
    </physiologicalReaction>
</comment>
<keyword evidence="9" id="KW-0418">Kinase</keyword>
<feature type="domain" description="Pyridoxamine kinase/Phosphomethylpyrimidine kinase" evidence="15">
    <location>
        <begin position="124"/>
        <end position="292"/>
    </location>
</feature>
<dbReference type="GO" id="GO:0008478">
    <property type="term" value="F:pyridoxal kinase activity"/>
    <property type="evidence" value="ECO:0007669"/>
    <property type="project" value="UniProtKB-EC"/>
</dbReference>
<dbReference type="Gene3D" id="3.40.1190.20">
    <property type="match status" value="1"/>
</dbReference>
<comment type="catalytic activity">
    <reaction evidence="13">
        <text>pyridoxal + ATP = pyridoxal 5'-phosphate + ADP + H(+)</text>
        <dbReference type="Rhea" id="RHEA:10224"/>
        <dbReference type="ChEBI" id="CHEBI:15378"/>
        <dbReference type="ChEBI" id="CHEBI:17310"/>
        <dbReference type="ChEBI" id="CHEBI:30616"/>
        <dbReference type="ChEBI" id="CHEBI:456216"/>
        <dbReference type="ChEBI" id="CHEBI:597326"/>
        <dbReference type="EC" id="2.7.1.35"/>
    </reaction>
    <physiologicalReaction direction="left-to-right" evidence="13">
        <dbReference type="Rhea" id="RHEA:10225"/>
    </physiologicalReaction>
</comment>
<comment type="pathway">
    <text evidence="1">Cofactor metabolism; pyridoxal 5'-phosphate salvage; pyridoxamine 5'-phosphate from pyridoxamine: step 1/1.</text>
</comment>
<evidence type="ECO:0000256" key="11">
    <source>
        <dbReference type="ARBA" id="ARBA00032808"/>
    </source>
</evidence>
<evidence type="ECO:0000256" key="13">
    <source>
        <dbReference type="ARBA" id="ARBA00047377"/>
    </source>
</evidence>
<name>A0A4U5PCY0_STECR</name>
<evidence type="ECO:0000256" key="7">
    <source>
        <dbReference type="ARBA" id="ARBA00022679"/>
    </source>
</evidence>
<dbReference type="SUPFAM" id="SSF53613">
    <property type="entry name" value="Ribokinase-like"/>
    <property type="match status" value="1"/>
</dbReference>
<evidence type="ECO:0000313" key="17">
    <source>
        <dbReference type="Proteomes" id="UP000298663"/>
    </source>
</evidence>
<evidence type="ECO:0000256" key="4">
    <source>
        <dbReference type="ARBA" id="ARBA00008805"/>
    </source>
</evidence>
<dbReference type="InterPro" id="IPR013749">
    <property type="entry name" value="PM/HMP-P_kinase-1"/>
</dbReference>
<dbReference type="EMBL" id="AZBU02000002">
    <property type="protein sequence ID" value="TKR94279.1"/>
    <property type="molecule type" value="Genomic_DNA"/>
</dbReference>
<dbReference type="InterPro" id="IPR004625">
    <property type="entry name" value="PyrdxlKinase"/>
</dbReference>
<accession>A0A4U5PCY0</accession>
<dbReference type="UniPathway" id="UPA01068">
    <property type="reaction ID" value="UER00298"/>
</dbReference>
<comment type="similarity">
    <text evidence="4">Belongs to the pyridoxine kinase family.</text>
</comment>
<evidence type="ECO:0000256" key="2">
    <source>
        <dbReference type="ARBA" id="ARBA00004835"/>
    </source>
</evidence>
<dbReference type="GO" id="GO:0005829">
    <property type="term" value="C:cytosol"/>
    <property type="evidence" value="ECO:0007669"/>
    <property type="project" value="TreeGrafter"/>
</dbReference>
<proteinExistence type="inferred from homology"/>
<sequence length="335" mass="37177">MEKCAAKNGKRGGGLPETTQNACLEALTRDQGEVTRVLSIQSHVVSGYAGNKCAIFPLQIHGFEVDFINSVQFSNHTAYKHITGQRLTETELSELFEGLKLNEIDHYSHVLTGYCGNPTFLLKIVDIVTAVKKKNPGLLFVCDPVLGDNGSYYTPKELMPIYRDKLIPMADVLTPNVFELQEITGRKIESEADCLEAIREMHRKGVKIVVVTSGMFDSAEKKIMHCYASVKEGEDEFQQYRFEIPVLHGRFVGTGDVFASLLVVWIHTYNNDIVKAVSNVISSIHGLLARTIKHAYGDNSPESFTPSAAQAELRLIQSRVDLLAPSIPVNYSKLS</sequence>
<dbReference type="AlphaFoldDB" id="A0A4U5PCY0"/>
<evidence type="ECO:0000256" key="3">
    <source>
        <dbReference type="ARBA" id="ARBA00005210"/>
    </source>
</evidence>
<evidence type="ECO:0000256" key="12">
    <source>
        <dbReference type="ARBA" id="ARBA00047310"/>
    </source>
</evidence>
<reference evidence="16 17" key="2">
    <citation type="journal article" date="2019" name="G3 (Bethesda)">
        <title>Hybrid Assembly of the Genome of the Entomopathogenic Nematode Steinernema carpocapsae Identifies the X-Chromosome.</title>
        <authorList>
            <person name="Serra L."/>
            <person name="Macchietto M."/>
            <person name="Macias-Munoz A."/>
            <person name="McGill C.J."/>
            <person name="Rodriguez I.M."/>
            <person name="Rodriguez B."/>
            <person name="Murad R."/>
            <person name="Mortazavi A."/>
        </authorList>
    </citation>
    <scope>NUCLEOTIDE SEQUENCE [LARGE SCALE GENOMIC DNA]</scope>
    <source>
        <strain evidence="16 17">ALL</strain>
    </source>
</reference>
<gene>
    <name evidence="16" type="ORF">L596_008582</name>
</gene>
<evidence type="ECO:0000256" key="9">
    <source>
        <dbReference type="ARBA" id="ARBA00022777"/>
    </source>
</evidence>
<organism evidence="16 17">
    <name type="scientific">Steinernema carpocapsae</name>
    <name type="common">Entomopathogenic nematode</name>
    <dbReference type="NCBI Taxonomy" id="34508"/>
    <lineage>
        <taxon>Eukaryota</taxon>
        <taxon>Metazoa</taxon>
        <taxon>Ecdysozoa</taxon>
        <taxon>Nematoda</taxon>
        <taxon>Chromadorea</taxon>
        <taxon>Rhabditida</taxon>
        <taxon>Tylenchina</taxon>
        <taxon>Panagrolaimomorpha</taxon>
        <taxon>Strongyloidoidea</taxon>
        <taxon>Steinernematidae</taxon>
        <taxon>Steinernema</taxon>
    </lineage>
</organism>
<comment type="catalytic activity">
    <reaction evidence="12">
        <text>pyridoxamine + ATP = pyridoxamine 5'-phosphate + ADP + H(+)</text>
        <dbReference type="Rhea" id="RHEA:25104"/>
        <dbReference type="ChEBI" id="CHEBI:15378"/>
        <dbReference type="ChEBI" id="CHEBI:30616"/>
        <dbReference type="ChEBI" id="CHEBI:57761"/>
        <dbReference type="ChEBI" id="CHEBI:58451"/>
        <dbReference type="ChEBI" id="CHEBI:456216"/>
        <dbReference type="EC" id="2.7.1.35"/>
    </reaction>
    <physiologicalReaction direction="left-to-right" evidence="12">
        <dbReference type="Rhea" id="RHEA:25105"/>
    </physiologicalReaction>
</comment>
<evidence type="ECO:0000256" key="6">
    <source>
        <dbReference type="ARBA" id="ARBA00018134"/>
    </source>
</evidence>
<protein>
    <recommendedName>
        <fullName evidence="6">Pyridoxal kinase</fullName>
        <ecNumber evidence="5">2.7.1.35</ecNumber>
    </recommendedName>
    <alternativeName>
        <fullName evidence="11">Pyridoxine kinase</fullName>
    </alternativeName>
</protein>
<dbReference type="PANTHER" id="PTHR10534:SF2">
    <property type="entry name" value="PYRIDOXAL KINASE"/>
    <property type="match status" value="1"/>
</dbReference>
<dbReference type="EC" id="2.7.1.35" evidence="5"/>
<dbReference type="InterPro" id="IPR029056">
    <property type="entry name" value="Ribokinase-like"/>
</dbReference>
<comment type="caution">
    <text evidence="16">The sequence shown here is derived from an EMBL/GenBank/DDBJ whole genome shotgun (WGS) entry which is preliminary data.</text>
</comment>
<evidence type="ECO:0000256" key="5">
    <source>
        <dbReference type="ARBA" id="ARBA00012104"/>
    </source>
</evidence>
<dbReference type="OrthoDB" id="2104723at2759"/>
<keyword evidence="7" id="KW-0808">Transferase</keyword>
<evidence type="ECO:0000256" key="14">
    <source>
        <dbReference type="ARBA" id="ARBA00048524"/>
    </source>
</evidence>
<dbReference type="GO" id="GO:0005524">
    <property type="term" value="F:ATP binding"/>
    <property type="evidence" value="ECO:0007669"/>
    <property type="project" value="UniProtKB-KW"/>
</dbReference>
<evidence type="ECO:0000259" key="15">
    <source>
        <dbReference type="Pfam" id="PF08543"/>
    </source>
</evidence>
<dbReference type="STRING" id="34508.A0A4U5PCY0"/>
<evidence type="ECO:0000256" key="8">
    <source>
        <dbReference type="ARBA" id="ARBA00022741"/>
    </source>
</evidence>
<evidence type="ECO:0000313" key="16">
    <source>
        <dbReference type="EMBL" id="TKR94279.1"/>
    </source>
</evidence>
<keyword evidence="8" id="KW-0547">Nucleotide-binding</keyword>
<dbReference type="NCBIfam" id="TIGR00687">
    <property type="entry name" value="pyridox_kin"/>
    <property type="match status" value="1"/>
</dbReference>
<dbReference type="Proteomes" id="UP000298663">
    <property type="component" value="Unassembled WGS sequence"/>
</dbReference>
<comment type="pathway">
    <text evidence="2">Cofactor metabolism; pyridoxal 5'-phosphate salvage; pyridoxine 5'-phosphate from pyridoxine: step 1/1.</text>
</comment>
<dbReference type="PANTHER" id="PTHR10534">
    <property type="entry name" value="PYRIDOXAL KINASE"/>
    <property type="match status" value="1"/>
</dbReference>
<keyword evidence="10" id="KW-0067">ATP-binding</keyword>
<comment type="pathway">
    <text evidence="3">Cofactor metabolism; pyridoxal 5'-phosphate salvage; pyridoxal 5'-phosphate from pyridoxal: step 1/1.</text>
</comment>
<keyword evidence="17" id="KW-1185">Reference proteome</keyword>
<evidence type="ECO:0000256" key="1">
    <source>
        <dbReference type="ARBA" id="ARBA00004750"/>
    </source>
</evidence>
<dbReference type="CDD" id="cd01173">
    <property type="entry name" value="pyridoxal_pyridoxamine_kinase"/>
    <property type="match status" value="1"/>
</dbReference>
<dbReference type="GO" id="GO:0009443">
    <property type="term" value="P:pyridoxal 5'-phosphate salvage"/>
    <property type="evidence" value="ECO:0007669"/>
    <property type="project" value="InterPro"/>
</dbReference>
<reference evidence="16 17" key="1">
    <citation type="journal article" date="2015" name="Genome Biol.">
        <title>Comparative genomics of Steinernema reveals deeply conserved gene regulatory networks.</title>
        <authorList>
            <person name="Dillman A.R."/>
            <person name="Macchietto M."/>
            <person name="Porter C.F."/>
            <person name="Rogers A."/>
            <person name="Williams B."/>
            <person name="Antoshechkin I."/>
            <person name="Lee M.M."/>
            <person name="Goodwin Z."/>
            <person name="Lu X."/>
            <person name="Lewis E.E."/>
            <person name="Goodrich-Blair H."/>
            <person name="Stock S.P."/>
            <person name="Adams B.J."/>
            <person name="Sternberg P.W."/>
            <person name="Mortazavi A."/>
        </authorList>
    </citation>
    <scope>NUCLEOTIDE SEQUENCE [LARGE SCALE GENOMIC DNA]</scope>
    <source>
        <strain evidence="16 17">ALL</strain>
    </source>
</reference>